<gene>
    <name evidence="2" type="ORF">NCTC11807_02737</name>
</gene>
<keyword evidence="1" id="KW-0812">Transmembrane</keyword>
<reference evidence="2 3" key="1">
    <citation type="submission" date="2018-06" db="EMBL/GenBank/DDBJ databases">
        <authorList>
            <consortium name="Pathogen Informatics"/>
            <person name="Doyle S."/>
        </authorList>
    </citation>
    <scope>NUCLEOTIDE SEQUENCE [LARGE SCALE GENOMIC DNA]</scope>
    <source>
        <strain evidence="2 3">NCTC11807</strain>
    </source>
</reference>
<feature type="transmembrane region" description="Helical" evidence="1">
    <location>
        <begin position="28"/>
        <end position="50"/>
    </location>
</feature>
<organism evidence="2 3">
    <name type="scientific">Staphylococcus saccharolyticus</name>
    <dbReference type="NCBI Taxonomy" id="33028"/>
    <lineage>
        <taxon>Bacteria</taxon>
        <taxon>Bacillati</taxon>
        <taxon>Bacillota</taxon>
        <taxon>Bacilli</taxon>
        <taxon>Bacillales</taxon>
        <taxon>Staphylococcaceae</taxon>
        <taxon>Staphylococcus</taxon>
    </lineage>
</organism>
<keyword evidence="1" id="KW-1133">Transmembrane helix</keyword>
<evidence type="ECO:0000313" key="2">
    <source>
        <dbReference type="EMBL" id="SUM74756.1"/>
    </source>
</evidence>
<name>A0A380H9F9_9STAP</name>
<dbReference type="RefSeq" id="WP_238394105.1">
    <property type="nucleotide sequence ID" value="NZ_CP068029.1"/>
</dbReference>
<dbReference type="EMBL" id="UHDZ01000001">
    <property type="protein sequence ID" value="SUM74756.1"/>
    <property type="molecule type" value="Genomic_DNA"/>
</dbReference>
<dbReference type="AlphaFoldDB" id="A0A380H9F9"/>
<protein>
    <submittedName>
        <fullName evidence="2">Uncharacterized protein</fullName>
    </submittedName>
</protein>
<proteinExistence type="predicted"/>
<dbReference type="Proteomes" id="UP000255425">
    <property type="component" value="Unassembled WGS sequence"/>
</dbReference>
<sequence>MAISLTNILNAFLTGVVYYSTSRLSKKASIILAIVALILLVGSGIMSGMFSQFNIKHELKN</sequence>
<keyword evidence="1" id="KW-0472">Membrane</keyword>
<evidence type="ECO:0000256" key="1">
    <source>
        <dbReference type="SAM" id="Phobius"/>
    </source>
</evidence>
<keyword evidence="3" id="KW-1185">Reference proteome</keyword>
<evidence type="ECO:0000313" key="3">
    <source>
        <dbReference type="Proteomes" id="UP000255425"/>
    </source>
</evidence>
<accession>A0A380H9F9</accession>